<evidence type="ECO:0000313" key="8">
    <source>
        <dbReference type="EMBL" id="WIA17795.1"/>
    </source>
</evidence>
<protein>
    <recommendedName>
        <fullName evidence="7">Glycosyltransferase 2-like domain-containing protein</fullName>
    </recommendedName>
</protein>
<organism evidence="8 9">
    <name type="scientific">Tetradesmus obliquus</name>
    <name type="common">Green alga</name>
    <name type="synonym">Acutodesmus obliquus</name>
    <dbReference type="NCBI Taxonomy" id="3088"/>
    <lineage>
        <taxon>Eukaryota</taxon>
        <taxon>Viridiplantae</taxon>
        <taxon>Chlorophyta</taxon>
        <taxon>core chlorophytes</taxon>
        <taxon>Chlorophyceae</taxon>
        <taxon>CS clade</taxon>
        <taxon>Sphaeropleales</taxon>
        <taxon>Scenedesmaceae</taxon>
        <taxon>Tetradesmus</taxon>
    </lineage>
</organism>
<evidence type="ECO:0000313" key="9">
    <source>
        <dbReference type="Proteomes" id="UP001244341"/>
    </source>
</evidence>
<dbReference type="EMBL" id="CP126216">
    <property type="protein sequence ID" value="WIA17795.1"/>
    <property type="molecule type" value="Genomic_DNA"/>
</dbReference>
<evidence type="ECO:0000256" key="3">
    <source>
        <dbReference type="ARBA" id="ARBA00022692"/>
    </source>
</evidence>
<accession>A0ABY8U9D2</accession>
<keyword evidence="4 6" id="KW-1133">Transmembrane helix</keyword>
<feature type="transmembrane region" description="Helical" evidence="6">
    <location>
        <begin position="363"/>
        <end position="382"/>
    </location>
</feature>
<dbReference type="PANTHER" id="PTHR32044:SF80">
    <property type="entry name" value="XYLOGLUCAN GLYCOSYLTRANSFERASE 2-RELATED"/>
    <property type="match status" value="1"/>
</dbReference>
<dbReference type="InterPro" id="IPR001173">
    <property type="entry name" value="Glyco_trans_2-like"/>
</dbReference>
<feature type="transmembrane region" description="Helical" evidence="6">
    <location>
        <begin position="261"/>
        <end position="281"/>
    </location>
</feature>
<reference evidence="8 9" key="1">
    <citation type="submission" date="2023-05" db="EMBL/GenBank/DDBJ databases">
        <title>A 100% complete, gapless, phased diploid assembly of the Scenedesmus obliquus UTEX 3031 genome.</title>
        <authorList>
            <person name="Biondi T.C."/>
            <person name="Hanschen E.R."/>
            <person name="Kwon T."/>
            <person name="Eng W."/>
            <person name="Kruse C.P.S."/>
            <person name="Koehler S.I."/>
            <person name="Kunde Y."/>
            <person name="Gleasner C.D."/>
            <person name="You Mak K.T."/>
            <person name="Polle J."/>
            <person name="Hovde B.T."/>
            <person name="Starkenburg S.R."/>
        </authorList>
    </citation>
    <scope>NUCLEOTIDE SEQUENCE [LARGE SCALE GENOMIC DNA]</scope>
    <source>
        <strain evidence="8 9">DOE0152z</strain>
    </source>
</reference>
<dbReference type="PANTHER" id="PTHR32044">
    <property type="entry name" value="GLUCOMANNAN 4-BETA-MANNOSYLTRANSFERASE 9"/>
    <property type="match status" value="1"/>
</dbReference>
<sequence length="409" mass="47723">MYNEEAHCEVVIERACNMIWPRDRIIIQACDDSTREDVKLRIDARVAQMQQRGHHCLATRRAVNKGFKAGNMINGMSFLNEVPWEFVAVFDADFEMPPDFLFQTIWHMQQDSRLGFVQGRWSFTNGYDNMLCWMQQVCLNYHFAVEQRARSWLRTFFGFNGTAGVWRRTAMEQAGGWNMESTVEDMDLSLRAYLNGWKFKYLHWVGCPNELPPTMSAYKTQQYRWNSGPMVVIKQLVTRIWTTDAVTFWDRISCSYFFFRFIYSAFLTVICLVCPAIVIWLDPWSWTWAPMAFLIAGNTSAACFVWFAGLLFWPYFLMQTGVGYFRVYAMLNGLAGSKKSGTWKVTKKFGKGGLGNRVYHKPYMLELVMALLFFGYAFAAVWHGVYLLGSFCWVMAWTFVMISFGEYLF</sequence>
<dbReference type="InterPro" id="IPR029044">
    <property type="entry name" value="Nucleotide-diphossugar_trans"/>
</dbReference>
<dbReference type="SUPFAM" id="SSF53448">
    <property type="entry name" value="Nucleotide-diphospho-sugar transferases"/>
    <property type="match status" value="1"/>
</dbReference>
<evidence type="ECO:0000256" key="6">
    <source>
        <dbReference type="SAM" id="Phobius"/>
    </source>
</evidence>
<comment type="subcellular location">
    <subcellularLocation>
        <location evidence="1">Golgi apparatus membrane</location>
        <topology evidence="1">Multi-pass membrane protein</topology>
    </subcellularLocation>
</comment>
<keyword evidence="5 6" id="KW-0472">Membrane</keyword>
<feature type="transmembrane region" description="Helical" evidence="6">
    <location>
        <begin position="388"/>
        <end position="408"/>
    </location>
</feature>
<evidence type="ECO:0000256" key="4">
    <source>
        <dbReference type="ARBA" id="ARBA00022989"/>
    </source>
</evidence>
<dbReference type="Gene3D" id="3.90.550.10">
    <property type="entry name" value="Spore Coat Polysaccharide Biosynthesis Protein SpsA, Chain A"/>
    <property type="match status" value="1"/>
</dbReference>
<dbReference type="Pfam" id="PF13632">
    <property type="entry name" value="Glyco_trans_2_3"/>
    <property type="match status" value="1"/>
</dbReference>
<name>A0ABY8U9D2_TETOB</name>
<proteinExistence type="predicted"/>
<keyword evidence="3 6" id="KW-0812">Transmembrane</keyword>
<gene>
    <name evidence="8" type="ORF">OEZ85_009307</name>
</gene>
<evidence type="ECO:0000256" key="2">
    <source>
        <dbReference type="ARBA" id="ARBA00022679"/>
    </source>
</evidence>
<keyword evidence="2" id="KW-0808">Transferase</keyword>
<evidence type="ECO:0000256" key="1">
    <source>
        <dbReference type="ARBA" id="ARBA00004653"/>
    </source>
</evidence>
<feature type="domain" description="Glycosyltransferase 2-like" evidence="7">
    <location>
        <begin position="87"/>
        <end position="294"/>
    </location>
</feature>
<evidence type="ECO:0000256" key="5">
    <source>
        <dbReference type="ARBA" id="ARBA00023136"/>
    </source>
</evidence>
<dbReference type="Proteomes" id="UP001244341">
    <property type="component" value="Chromosome 9b"/>
</dbReference>
<feature type="transmembrane region" description="Helical" evidence="6">
    <location>
        <begin position="293"/>
        <end position="316"/>
    </location>
</feature>
<keyword evidence="9" id="KW-1185">Reference proteome</keyword>
<evidence type="ECO:0000259" key="7">
    <source>
        <dbReference type="Pfam" id="PF13632"/>
    </source>
</evidence>